<reference evidence="2" key="1">
    <citation type="submission" date="2019-08" db="EMBL/GenBank/DDBJ databases">
        <authorList>
            <person name="Kucharzyk K."/>
            <person name="Murdoch R.W."/>
            <person name="Higgins S."/>
            <person name="Loffler F."/>
        </authorList>
    </citation>
    <scope>NUCLEOTIDE SEQUENCE</scope>
</reference>
<gene>
    <name evidence="2" type="ORF">SDC9_74626</name>
</gene>
<protein>
    <submittedName>
        <fullName evidence="2">Uncharacterized protein</fullName>
    </submittedName>
</protein>
<proteinExistence type="predicted"/>
<dbReference type="EMBL" id="VSSQ01005165">
    <property type="protein sequence ID" value="MPM28107.1"/>
    <property type="molecule type" value="Genomic_DNA"/>
</dbReference>
<name>A0A644YII0_9ZZZZ</name>
<dbReference type="AlphaFoldDB" id="A0A644YII0"/>
<sequence length="172" mass="18395">MEYTKPSRSALASKLAPKSAQASPRPFSSSAASLPAPARTPLDVMVAAALASPICCAGSRRAPASKSTCTSTIGMPGLSTSHTRAPFDSVQCWMGSSAHAECAYSATPAPNTQLRRASRPKPCFFFNNISSIHFLANFWQVTVINACDRRQHSARRAAWHREPRAGAAAWPH</sequence>
<evidence type="ECO:0000313" key="2">
    <source>
        <dbReference type="EMBL" id="MPM28107.1"/>
    </source>
</evidence>
<organism evidence="2">
    <name type="scientific">bioreactor metagenome</name>
    <dbReference type="NCBI Taxonomy" id="1076179"/>
    <lineage>
        <taxon>unclassified sequences</taxon>
        <taxon>metagenomes</taxon>
        <taxon>ecological metagenomes</taxon>
    </lineage>
</organism>
<accession>A0A644YII0</accession>
<evidence type="ECO:0000256" key="1">
    <source>
        <dbReference type="SAM" id="MobiDB-lite"/>
    </source>
</evidence>
<feature type="region of interest" description="Disordered" evidence="1">
    <location>
        <begin position="1"/>
        <end position="35"/>
    </location>
</feature>
<comment type="caution">
    <text evidence="2">The sequence shown here is derived from an EMBL/GenBank/DDBJ whole genome shotgun (WGS) entry which is preliminary data.</text>
</comment>